<evidence type="ECO:0000256" key="3">
    <source>
        <dbReference type="ARBA" id="ARBA00023315"/>
    </source>
</evidence>
<keyword evidence="2 4" id="KW-0808">Transferase</keyword>
<feature type="domain" description="Thiolase C-terminal" evidence="6">
    <location>
        <begin position="272"/>
        <end position="390"/>
    </location>
</feature>
<comment type="similarity">
    <text evidence="1 4">Belongs to the thiolase-like superfamily. Thiolase family.</text>
</comment>
<keyword evidence="3 4" id="KW-0012">Acyltransferase</keyword>
<evidence type="ECO:0000256" key="2">
    <source>
        <dbReference type="ARBA" id="ARBA00022679"/>
    </source>
</evidence>
<dbReference type="PIRSF" id="PIRSF000429">
    <property type="entry name" value="Ac-CoA_Ac_transf"/>
    <property type="match status" value="1"/>
</dbReference>
<proteinExistence type="inferred from homology"/>
<dbReference type="Pfam" id="PF02803">
    <property type="entry name" value="Thiolase_C"/>
    <property type="match status" value="1"/>
</dbReference>
<feature type="domain" description="Thiolase N-terminal" evidence="5">
    <location>
        <begin position="17"/>
        <end position="257"/>
    </location>
</feature>
<evidence type="ECO:0000256" key="4">
    <source>
        <dbReference type="RuleBase" id="RU003557"/>
    </source>
</evidence>
<evidence type="ECO:0000259" key="5">
    <source>
        <dbReference type="Pfam" id="PF00108"/>
    </source>
</evidence>
<reference evidence="7 8" key="1">
    <citation type="journal article" date="2019" name="Int. J. Syst. Evol. Microbiol.">
        <title>The Global Catalogue of Microorganisms (GCM) 10K type strain sequencing project: providing services to taxonomists for standard genome sequencing and annotation.</title>
        <authorList>
            <consortium name="The Broad Institute Genomics Platform"/>
            <consortium name="The Broad Institute Genome Sequencing Center for Infectious Disease"/>
            <person name="Wu L."/>
            <person name="Ma J."/>
        </authorList>
    </citation>
    <scope>NUCLEOTIDE SEQUENCE [LARGE SCALE GENOMIC DNA]</scope>
    <source>
        <strain evidence="7 8">JCM 14917</strain>
    </source>
</reference>
<dbReference type="PANTHER" id="PTHR18919:SF134">
    <property type="entry name" value="BETA-KETOACYL COA THIOLASE FADA3-RELATED"/>
    <property type="match status" value="1"/>
</dbReference>
<dbReference type="Pfam" id="PF00108">
    <property type="entry name" value="Thiolase_N"/>
    <property type="match status" value="1"/>
</dbReference>
<accession>A0ABN3AXA8</accession>
<evidence type="ECO:0000313" key="7">
    <source>
        <dbReference type="EMBL" id="GAA2176101.1"/>
    </source>
</evidence>
<dbReference type="InterPro" id="IPR002155">
    <property type="entry name" value="Thiolase"/>
</dbReference>
<protein>
    <submittedName>
        <fullName evidence="7">Thiolase family protein</fullName>
    </submittedName>
</protein>
<dbReference type="RefSeq" id="WP_404800678.1">
    <property type="nucleotide sequence ID" value="NZ_BAAAON010000002.1"/>
</dbReference>
<gene>
    <name evidence="7" type="ORF">GCM10009784_21220</name>
</gene>
<evidence type="ECO:0000313" key="8">
    <source>
        <dbReference type="Proteomes" id="UP001500974"/>
    </source>
</evidence>
<dbReference type="Proteomes" id="UP001500974">
    <property type="component" value="Unassembled WGS sequence"/>
</dbReference>
<comment type="caution">
    <text evidence="7">The sequence shown here is derived from an EMBL/GenBank/DDBJ whole genome shotgun (WGS) entry which is preliminary data.</text>
</comment>
<dbReference type="InterPro" id="IPR020617">
    <property type="entry name" value="Thiolase_C"/>
</dbReference>
<evidence type="ECO:0000256" key="1">
    <source>
        <dbReference type="ARBA" id="ARBA00010982"/>
    </source>
</evidence>
<dbReference type="SUPFAM" id="SSF53901">
    <property type="entry name" value="Thiolase-like"/>
    <property type="match status" value="2"/>
</dbReference>
<sequence>MPLSGLPEDRRDERRAVIALCRRTPFGRLRGVFSSTEAHDLLAAVLHAAYRDAGLPESGLADVIIGNAAGGGGNVARLAALAAGLPVEVPGLTIDRQCASGLDAISLACRLVESEAGAWFIAGGVESCSTAPLRAHRLTSLPGAPDFFSRARFAPETHGDPSAGQAAENVAAAFGIQRDEQDQYALRSYTRTAAALDGMSAEIVPIAGCDTDETPRRGMTSKVLSRFPPAFTAAGSVTAGNSCADADGAVVAVVTSRARARAAGFNTVLEFHGSASAGGAPALFGTAGAHAVLKLLEGIQLNRNAVSTWEYNEAFAAQVLASAQLLGVAPERLNLHGGALAYGHPYGASGAMLVANLLRQAAMPGGPRDDGGWSVAAVSAAGGVGTAAAFRTVSLQ</sequence>
<dbReference type="CDD" id="cd00751">
    <property type="entry name" value="thiolase"/>
    <property type="match status" value="1"/>
</dbReference>
<evidence type="ECO:0000259" key="6">
    <source>
        <dbReference type="Pfam" id="PF02803"/>
    </source>
</evidence>
<dbReference type="PANTHER" id="PTHR18919">
    <property type="entry name" value="ACETYL-COA C-ACYLTRANSFERASE"/>
    <property type="match status" value="1"/>
</dbReference>
<dbReference type="NCBIfam" id="TIGR01930">
    <property type="entry name" value="AcCoA-C-Actrans"/>
    <property type="match status" value="1"/>
</dbReference>
<dbReference type="PROSITE" id="PS00737">
    <property type="entry name" value="THIOLASE_2"/>
    <property type="match status" value="1"/>
</dbReference>
<name>A0ABN3AXA8_9MICC</name>
<keyword evidence="8" id="KW-1185">Reference proteome</keyword>
<dbReference type="EMBL" id="BAAAON010000002">
    <property type="protein sequence ID" value="GAA2176101.1"/>
    <property type="molecule type" value="Genomic_DNA"/>
</dbReference>
<organism evidence="7 8">
    <name type="scientific">Arthrobacter parietis</name>
    <dbReference type="NCBI Taxonomy" id="271434"/>
    <lineage>
        <taxon>Bacteria</taxon>
        <taxon>Bacillati</taxon>
        <taxon>Actinomycetota</taxon>
        <taxon>Actinomycetes</taxon>
        <taxon>Micrococcales</taxon>
        <taxon>Micrococcaceae</taxon>
        <taxon>Arthrobacter</taxon>
    </lineage>
</organism>
<dbReference type="InterPro" id="IPR020616">
    <property type="entry name" value="Thiolase_N"/>
</dbReference>
<dbReference type="InterPro" id="IPR016039">
    <property type="entry name" value="Thiolase-like"/>
</dbReference>
<dbReference type="Gene3D" id="3.40.47.10">
    <property type="match status" value="1"/>
</dbReference>
<dbReference type="InterPro" id="IPR020613">
    <property type="entry name" value="Thiolase_CS"/>
</dbReference>